<evidence type="ECO:0000313" key="4">
    <source>
        <dbReference type="Proteomes" id="UP000487757"/>
    </source>
</evidence>
<dbReference type="PANTHER" id="PTHR48081">
    <property type="entry name" value="AB HYDROLASE SUPERFAMILY PROTEIN C4A8.06C"/>
    <property type="match status" value="1"/>
</dbReference>
<dbReference type="OrthoDB" id="9777975at2"/>
<dbReference type="PANTHER" id="PTHR48081:SF13">
    <property type="entry name" value="ALPHA_BETA HYDROLASE"/>
    <property type="match status" value="1"/>
</dbReference>
<dbReference type="EMBL" id="WKKH01000008">
    <property type="protein sequence ID" value="MRX75821.1"/>
    <property type="molecule type" value="Genomic_DNA"/>
</dbReference>
<dbReference type="Proteomes" id="UP000487757">
    <property type="component" value="Unassembled WGS sequence"/>
</dbReference>
<dbReference type="Pfam" id="PF20434">
    <property type="entry name" value="BD-FAE"/>
    <property type="match status" value="1"/>
</dbReference>
<dbReference type="AlphaFoldDB" id="A0A7K0FWP4"/>
<gene>
    <name evidence="3" type="ORF">GJU39_06945</name>
</gene>
<comment type="caution">
    <text evidence="3">The sequence shown here is derived from an EMBL/GenBank/DDBJ whole genome shotgun (WGS) entry which is preliminary data.</text>
</comment>
<dbReference type="GO" id="GO:0016787">
    <property type="term" value="F:hydrolase activity"/>
    <property type="evidence" value="ECO:0007669"/>
    <property type="project" value="UniProtKB-KW"/>
</dbReference>
<dbReference type="InterPro" id="IPR050300">
    <property type="entry name" value="GDXG_lipolytic_enzyme"/>
</dbReference>
<protein>
    <submittedName>
        <fullName evidence="3">Alpha/beta hydrolase fold domain-containing protein</fullName>
    </submittedName>
</protein>
<reference evidence="3 4" key="1">
    <citation type="submission" date="2019-11" db="EMBL/GenBank/DDBJ databases">
        <title>Pedobacter petrophilus genome.</title>
        <authorList>
            <person name="Feldbauer M.J."/>
            <person name="Newman J.D."/>
        </authorList>
    </citation>
    <scope>NUCLEOTIDE SEQUENCE [LARGE SCALE GENOMIC DNA]</scope>
    <source>
        <strain evidence="3 4">LMG 29686</strain>
    </source>
</reference>
<keyword evidence="4" id="KW-1185">Reference proteome</keyword>
<name>A0A7K0FWP4_9SPHI</name>
<evidence type="ECO:0000313" key="3">
    <source>
        <dbReference type="EMBL" id="MRX75821.1"/>
    </source>
</evidence>
<organism evidence="3 4">
    <name type="scientific">Pedobacter petrophilus</name>
    <dbReference type="NCBI Taxonomy" id="1908241"/>
    <lineage>
        <taxon>Bacteria</taxon>
        <taxon>Pseudomonadati</taxon>
        <taxon>Bacteroidota</taxon>
        <taxon>Sphingobacteriia</taxon>
        <taxon>Sphingobacteriales</taxon>
        <taxon>Sphingobacteriaceae</taxon>
        <taxon>Pedobacter</taxon>
    </lineage>
</organism>
<sequence length="325" mass="36493">MKFLPLIFIFFFTAGHAQKIQPDTSFSVYSTYIKEKKKRPYISIAQPLTKGNFKTTSNIFYANTPTGNLSLDVVYPKHSKHLLPAVLFVFGGGWRSGNRSQNIPLAQKMAQNGYVAITTDYRLSTHAQFPAAVFDLKNTIRWIKANAKKFNIDTNKIIITGFSAGGQLAALVGTTNNDEQFEKEKINRHSSTVQAVIDVDGVLAFDHPESSEVSTDPNRKSVAAIWLGSELKDNPDLWHNASALNHANQHTVPMLFINSSTPRFHAGRDDLIAKVKPFGIYTEVHTLLDTPHPFWLFNPWLEQVSSLMINFLDQQFKNQAAVQLK</sequence>
<accession>A0A7K0FWP4</accession>
<keyword evidence="1 3" id="KW-0378">Hydrolase</keyword>
<dbReference type="Gene3D" id="3.40.50.1820">
    <property type="entry name" value="alpha/beta hydrolase"/>
    <property type="match status" value="1"/>
</dbReference>
<evidence type="ECO:0000256" key="1">
    <source>
        <dbReference type="ARBA" id="ARBA00022801"/>
    </source>
</evidence>
<dbReference type="SUPFAM" id="SSF53474">
    <property type="entry name" value="alpha/beta-Hydrolases"/>
    <property type="match status" value="1"/>
</dbReference>
<proteinExistence type="predicted"/>
<dbReference type="InterPro" id="IPR049492">
    <property type="entry name" value="BD-FAE-like_dom"/>
</dbReference>
<feature type="domain" description="BD-FAE-like" evidence="2">
    <location>
        <begin position="71"/>
        <end position="259"/>
    </location>
</feature>
<dbReference type="InterPro" id="IPR029058">
    <property type="entry name" value="AB_hydrolase_fold"/>
</dbReference>
<evidence type="ECO:0000259" key="2">
    <source>
        <dbReference type="Pfam" id="PF20434"/>
    </source>
</evidence>
<dbReference type="RefSeq" id="WP_154280003.1">
    <property type="nucleotide sequence ID" value="NZ_JBHUJQ010000001.1"/>
</dbReference>